<keyword evidence="4" id="KW-1185">Reference proteome</keyword>
<dbReference type="GO" id="GO:0003824">
    <property type="term" value="F:catalytic activity"/>
    <property type="evidence" value="ECO:0007669"/>
    <property type="project" value="InterPro"/>
</dbReference>
<comment type="caution">
    <text evidence="3">The sequence shown here is derived from an EMBL/GenBank/DDBJ whole genome shotgun (WGS) entry which is preliminary data.</text>
</comment>
<protein>
    <recommendedName>
        <fullName evidence="2">Nucleoside phosphorylase domain-containing protein</fullName>
    </recommendedName>
</protein>
<dbReference type="PANTHER" id="PTHR21234">
    <property type="entry name" value="PURINE NUCLEOSIDE PHOSPHORYLASE"/>
    <property type="match status" value="1"/>
</dbReference>
<dbReference type="InterPro" id="IPR000845">
    <property type="entry name" value="Nucleoside_phosphorylase_d"/>
</dbReference>
<dbReference type="PANTHER" id="PTHR21234:SF19">
    <property type="entry name" value="BARK STORAGE PROTEIN B-LIKE"/>
    <property type="match status" value="1"/>
</dbReference>
<dbReference type="EMBL" id="JACTNZ010000007">
    <property type="protein sequence ID" value="KAG5540690.1"/>
    <property type="molecule type" value="Genomic_DNA"/>
</dbReference>
<evidence type="ECO:0000313" key="4">
    <source>
        <dbReference type="Proteomes" id="UP000823749"/>
    </source>
</evidence>
<evidence type="ECO:0000313" key="3">
    <source>
        <dbReference type="EMBL" id="KAG5540690.1"/>
    </source>
</evidence>
<accession>A0AAV6JMX5</accession>
<organism evidence="3 4">
    <name type="scientific">Rhododendron griersonianum</name>
    <dbReference type="NCBI Taxonomy" id="479676"/>
    <lineage>
        <taxon>Eukaryota</taxon>
        <taxon>Viridiplantae</taxon>
        <taxon>Streptophyta</taxon>
        <taxon>Embryophyta</taxon>
        <taxon>Tracheophyta</taxon>
        <taxon>Spermatophyta</taxon>
        <taxon>Magnoliopsida</taxon>
        <taxon>eudicotyledons</taxon>
        <taxon>Gunneridae</taxon>
        <taxon>Pentapetalae</taxon>
        <taxon>asterids</taxon>
        <taxon>Ericales</taxon>
        <taxon>Ericaceae</taxon>
        <taxon>Ericoideae</taxon>
        <taxon>Rhodoreae</taxon>
        <taxon>Rhododendron</taxon>
    </lineage>
</organism>
<evidence type="ECO:0000256" key="1">
    <source>
        <dbReference type="SAM" id="Phobius"/>
    </source>
</evidence>
<dbReference type="CDD" id="cd09008">
    <property type="entry name" value="MTAN"/>
    <property type="match status" value="1"/>
</dbReference>
<sequence length="194" mass="21119">MVAKWWWWWLRRSRGGGDGGGVVVVVMLINAGITTQLLLSLFKIEGIVHYGIAGNANPSLNIGDVTIPQYWSHTGLWNWQGLKLQGCLNSTTCLSKTPKVTTVLRGTSASIYLDNAAYRGFIYRKFNISPVDMESAAVALICLQQRLPFITIRALSDLAGGGSAQSNEASTFTSLAANNSVTVVVEFINNLIIR</sequence>
<dbReference type="Proteomes" id="UP000823749">
    <property type="component" value="Chromosome 7"/>
</dbReference>
<dbReference type="GO" id="GO:0009116">
    <property type="term" value="P:nucleoside metabolic process"/>
    <property type="evidence" value="ECO:0007669"/>
    <property type="project" value="InterPro"/>
</dbReference>
<dbReference type="AlphaFoldDB" id="A0AAV6JMX5"/>
<dbReference type="InterPro" id="IPR035994">
    <property type="entry name" value="Nucleoside_phosphorylase_sf"/>
</dbReference>
<reference evidence="3" key="1">
    <citation type="submission" date="2020-08" db="EMBL/GenBank/DDBJ databases">
        <title>Plant Genome Project.</title>
        <authorList>
            <person name="Zhang R.-G."/>
        </authorList>
    </citation>
    <scope>NUCLEOTIDE SEQUENCE</scope>
    <source>
        <strain evidence="3">WSP0</strain>
        <tissue evidence="3">Leaf</tissue>
    </source>
</reference>
<dbReference type="Gene3D" id="3.40.50.1580">
    <property type="entry name" value="Nucleoside phosphorylase domain"/>
    <property type="match status" value="1"/>
</dbReference>
<dbReference type="Pfam" id="PF01048">
    <property type="entry name" value="PNP_UDP_1"/>
    <property type="match status" value="1"/>
</dbReference>
<evidence type="ECO:0000259" key="2">
    <source>
        <dbReference type="Pfam" id="PF01048"/>
    </source>
</evidence>
<name>A0AAV6JMX5_9ERIC</name>
<proteinExistence type="predicted"/>
<keyword evidence="1" id="KW-0812">Transmembrane</keyword>
<keyword evidence="1" id="KW-0472">Membrane</keyword>
<dbReference type="SUPFAM" id="SSF53167">
    <property type="entry name" value="Purine and uridine phosphorylases"/>
    <property type="match status" value="1"/>
</dbReference>
<keyword evidence="1" id="KW-1133">Transmembrane helix</keyword>
<gene>
    <name evidence="3" type="ORF">RHGRI_020800</name>
</gene>
<feature type="transmembrane region" description="Helical" evidence="1">
    <location>
        <begin position="20"/>
        <end position="42"/>
    </location>
</feature>
<feature type="domain" description="Nucleoside phosphorylase" evidence="2">
    <location>
        <begin position="30"/>
        <end position="188"/>
    </location>
</feature>